<name>A0A921P2I8_9GAMM</name>
<dbReference type="InterPro" id="IPR002937">
    <property type="entry name" value="Amino_oxidase"/>
</dbReference>
<evidence type="ECO:0000313" key="6">
    <source>
        <dbReference type="Proteomes" id="UP000717981"/>
    </source>
</evidence>
<dbReference type="OrthoDB" id="9774675at2"/>
<dbReference type="InterPro" id="IPR036188">
    <property type="entry name" value="FAD/NAD-bd_sf"/>
</dbReference>
<dbReference type="PANTHER" id="PTHR10668:SF103">
    <property type="entry name" value="PYRIDINE NUCLEOTIDE-DISULFIDE OXIDOREDUCTASE DOMAIN-CONTAINING PROTEIN 2"/>
    <property type="match status" value="1"/>
</dbReference>
<dbReference type="GO" id="GO:0016491">
    <property type="term" value="F:oxidoreductase activity"/>
    <property type="evidence" value="ECO:0007669"/>
    <property type="project" value="InterPro"/>
</dbReference>
<dbReference type="Gene3D" id="3.50.50.60">
    <property type="entry name" value="FAD/NAD(P)-binding domain"/>
    <property type="match status" value="2"/>
</dbReference>
<evidence type="ECO:0000256" key="2">
    <source>
        <dbReference type="ARBA" id="ARBA00038825"/>
    </source>
</evidence>
<comment type="subunit">
    <text evidence="2">Interacts with COX5B; this interaction may contribute to localize PYROXD2 to the inner face of the inner mitochondrial membrane.</text>
</comment>
<dbReference type="RefSeq" id="WP_162123087.1">
    <property type="nucleotide sequence ID" value="NZ_PDWK01000001.1"/>
</dbReference>
<accession>A0A921P2I8</accession>
<protein>
    <recommendedName>
        <fullName evidence="3">Pyridine nucleotide-disulfide oxidoreductase domain-containing protein 2</fullName>
    </recommendedName>
</protein>
<evidence type="ECO:0000256" key="1">
    <source>
        <dbReference type="ARBA" id="ARBA00037217"/>
    </source>
</evidence>
<comment type="caution">
    <text evidence="5">The sequence shown here is derived from an EMBL/GenBank/DDBJ whole genome shotgun (WGS) entry which is preliminary data.</text>
</comment>
<dbReference type="SUPFAM" id="SSF51905">
    <property type="entry name" value="FAD/NAD(P)-binding domain"/>
    <property type="match status" value="1"/>
</dbReference>
<dbReference type="EMBL" id="PDWK01000001">
    <property type="protein sequence ID" value="KAF1690962.1"/>
    <property type="molecule type" value="Genomic_DNA"/>
</dbReference>
<reference evidence="5" key="1">
    <citation type="submission" date="2017-10" db="EMBL/GenBank/DDBJ databases">
        <title>Whole genome sequencing of members of genus Pseudoxanthomonas.</title>
        <authorList>
            <person name="Kumar S."/>
            <person name="Bansal K."/>
            <person name="Kaur A."/>
            <person name="Patil P."/>
            <person name="Sharma S."/>
            <person name="Patil P.B."/>
        </authorList>
    </citation>
    <scope>NUCLEOTIDE SEQUENCE</scope>
    <source>
        <strain evidence="5">DSM 22914</strain>
    </source>
</reference>
<feature type="domain" description="Amine oxidase" evidence="4">
    <location>
        <begin position="20"/>
        <end position="334"/>
    </location>
</feature>
<organism evidence="5 6">
    <name type="scientific">Pseudoxanthomonas taiwanensis</name>
    <dbReference type="NCBI Taxonomy" id="176598"/>
    <lineage>
        <taxon>Bacteria</taxon>
        <taxon>Pseudomonadati</taxon>
        <taxon>Pseudomonadota</taxon>
        <taxon>Gammaproteobacteria</taxon>
        <taxon>Lysobacterales</taxon>
        <taxon>Lysobacteraceae</taxon>
        <taxon>Pseudoxanthomonas</taxon>
    </lineage>
</organism>
<sequence>MARSGSRTQDVVLVGGGHNGLVCAFYLARAGLEVTVLERRQMVGGAAVTEEFFPGFRNSVASYTVSLLQRKVIEDLDLHGHGLRIVRRPRDNFLPLPDGGYLLTGAGRTRAEVAKFSRRDAAALPLYSARLEAIADVLRALALQPPPNVTDGGWWQALPELLRAARLGRGLHALEPALRQDLLDLFTVSAAEYLDRWFESAPIKALFGFDGVVGNYASPYHPGTGYVLLHHVFGEANGVKGAWGHAIGGMGAITRAMARAAQAAGVTVLIGAGVREVLVEGGRVVGVATEDGRTLRARAVVANVNPKLLYEQLLPAGAVPEPVRERMRHWRCGSGTFRMNVALSRLPDFTALPGAGEHLAAGIILAPSLDYMDRAWRDAREHGWSREPIVEMLIPSTLDDSLAPPGRHVASLFCQHVAPQLPDGRSWDDHREEVADLMIATVDRYAPGFAASVLGRQVLSPLDLEREFGLVGGDIFHGALSLNQLFSARPMLGQAGYRGAIPGLYLCGSGTHPGGGVTGAPGHNAARVVTADLRRGRRGARTPA</sequence>
<keyword evidence="6" id="KW-1185">Reference proteome</keyword>
<evidence type="ECO:0000256" key="3">
    <source>
        <dbReference type="ARBA" id="ARBA00040298"/>
    </source>
</evidence>
<dbReference type="Pfam" id="PF01593">
    <property type="entry name" value="Amino_oxidase"/>
    <property type="match status" value="1"/>
</dbReference>
<dbReference type="Proteomes" id="UP000717981">
    <property type="component" value="Unassembled WGS sequence"/>
</dbReference>
<evidence type="ECO:0000259" key="4">
    <source>
        <dbReference type="Pfam" id="PF01593"/>
    </source>
</evidence>
<dbReference type="AlphaFoldDB" id="A0A921P2I8"/>
<dbReference type="PANTHER" id="PTHR10668">
    <property type="entry name" value="PHYTOENE DEHYDROGENASE"/>
    <property type="match status" value="1"/>
</dbReference>
<proteinExistence type="predicted"/>
<comment type="function">
    <text evidence="1">Probable oxidoreductase that may play a role as regulator of mitochondrial function.</text>
</comment>
<gene>
    <name evidence="5" type="ORF">CR938_00360</name>
</gene>
<evidence type="ECO:0000313" key="5">
    <source>
        <dbReference type="EMBL" id="KAF1690962.1"/>
    </source>
</evidence>